<proteinExistence type="predicted"/>
<dbReference type="STRING" id="172043.RM53_05355"/>
<organism evidence="2 3">
    <name type="scientific">Brevundimonas nasdae</name>
    <dbReference type="NCBI Taxonomy" id="172043"/>
    <lineage>
        <taxon>Bacteria</taxon>
        <taxon>Pseudomonadati</taxon>
        <taxon>Pseudomonadota</taxon>
        <taxon>Alphaproteobacteria</taxon>
        <taxon>Caulobacterales</taxon>
        <taxon>Caulobacteraceae</taxon>
        <taxon>Brevundimonas</taxon>
    </lineage>
</organism>
<protein>
    <submittedName>
        <fullName evidence="2">Membrane protein</fullName>
    </submittedName>
</protein>
<dbReference type="RefSeq" id="WP_039244894.1">
    <property type="nucleotide sequence ID" value="NZ_JWSY01000005.1"/>
</dbReference>
<keyword evidence="1" id="KW-0472">Membrane</keyword>
<keyword evidence="1" id="KW-0812">Transmembrane</keyword>
<dbReference type="Pfam" id="PF22564">
    <property type="entry name" value="HAAS"/>
    <property type="match status" value="1"/>
</dbReference>
<feature type="transmembrane region" description="Helical" evidence="1">
    <location>
        <begin position="107"/>
        <end position="127"/>
    </location>
</feature>
<feature type="transmembrane region" description="Helical" evidence="1">
    <location>
        <begin position="77"/>
        <end position="100"/>
    </location>
</feature>
<dbReference type="EMBL" id="JWSY01000005">
    <property type="protein sequence ID" value="KIC59816.1"/>
    <property type="molecule type" value="Genomic_DNA"/>
</dbReference>
<evidence type="ECO:0000313" key="2">
    <source>
        <dbReference type="EMBL" id="KIC59816.1"/>
    </source>
</evidence>
<feature type="transmembrane region" description="Helical" evidence="1">
    <location>
        <begin position="139"/>
        <end position="172"/>
    </location>
</feature>
<gene>
    <name evidence="2" type="ORF">RM53_05355</name>
</gene>
<sequence>MTRAEFIDRLKEGLVGLPTTTANDIIADYQTHFDDGVAAGRTEAEVASALGDPVRLARELKAEAGIQRWHQEKNPSAAAGAVFAVLGLGALDILILLPLLMGVIGTVFGFFLAAIGLFIAGGVIMVAGPFAGFPGGPFAAILMGLGLMAGAVFIGALLTIFTIWLVNGVVWFARLHYRLLKPALEPTSVQSTSTSGASA</sequence>
<keyword evidence="1" id="KW-1133">Transmembrane helix</keyword>
<dbReference type="Proteomes" id="UP000031166">
    <property type="component" value="Unassembled WGS sequence"/>
</dbReference>
<dbReference type="AlphaFoldDB" id="A0A0B4CZJ9"/>
<evidence type="ECO:0000313" key="3">
    <source>
        <dbReference type="Proteomes" id="UP000031166"/>
    </source>
</evidence>
<reference evidence="2 3" key="1">
    <citation type="submission" date="2014-12" db="EMBL/GenBank/DDBJ databases">
        <title>Genome sequencing of Brevundimonas nasdae TPW30.</title>
        <authorList>
            <person name="Tan P.W."/>
            <person name="Chan K.-G."/>
        </authorList>
    </citation>
    <scope>NUCLEOTIDE SEQUENCE [LARGE SCALE GENOMIC DNA]</scope>
    <source>
        <strain evidence="2 3">TPW30</strain>
    </source>
</reference>
<evidence type="ECO:0000256" key="1">
    <source>
        <dbReference type="SAM" id="Phobius"/>
    </source>
</evidence>
<name>A0A0B4CZJ9_9CAUL</name>
<comment type="caution">
    <text evidence="2">The sequence shown here is derived from an EMBL/GenBank/DDBJ whole genome shotgun (WGS) entry which is preliminary data.</text>
</comment>
<accession>A0A0B4CZJ9</accession>